<dbReference type="RefSeq" id="WP_005436114.1">
    <property type="nucleotide sequence ID" value="NZ_JH815518.1"/>
</dbReference>
<dbReference type="HOGENOM" id="CLU_097916_0_1_4"/>
<keyword evidence="9" id="KW-0289">Folate biosynthesis</keyword>
<dbReference type="PANTHER" id="PTHR43071:SF1">
    <property type="entry name" value="2-AMINO-4-HYDROXY-6-HYDROXYMETHYLDIHYDROPTERIDINE PYROPHOSPHOKINASE"/>
    <property type="match status" value="1"/>
</dbReference>
<dbReference type="GO" id="GO:0046656">
    <property type="term" value="P:folic acid biosynthetic process"/>
    <property type="evidence" value="ECO:0007669"/>
    <property type="project" value="UniProtKB-KW"/>
</dbReference>
<reference evidence="14 15" key="1">
    <citation type="submission" date="2012-05" db="EMBL/GenBank/DDBJ databases">
        <title>The Genome Sequence of Sutterella wadsworthensis 2_1_59BFAA.</title>
        <authorList>
            <consortium name="The Broad Institute Genome Sequencing Platform"/>
            <person name="Earl A."/>
            <person name="Ward D."/>
            <person name="Feldgarden M."/>
            <person name="Gevers D."/>
            <person name="Daigneault M."/>
            <person name="Strauss J."/>
            <person name="Allen-Vercoe E."/>
            <person name="Walker B."/>
            <person name="Young S.K."/>
            <person name="Zeng Q."/>
            <person name="Gargeya S."/>
            <person name="Fitzgerald M."/>
            <person name="Haas B."/>
            <person name="Abouelleil A."/>
            <person name="Alvarado L."/>
            <person name="Arachchi H.M."/>
            <person name="Berlin A.M."/>
            <person name="Chapman S.B."/>
            <person name="Goldberg J."/>
            <person name="Griggs A."/>
            <person name="Gujja S."/>
            <person name="Hansen M."/>
            <person name="Howarth C."/>
            <person name="Imamovic A."/>
            <person name="Larimer J."/>
            <person name="McCowen C."/>
            <person name="Montmayeur A."/>
            <person name="Murphy C."/>
            <person name="Neiman D."/>
            <person name="Pearson M."/>
            <person name="Priest M."/>
            <person name="Roberts A."/>
            <person name="Saif S."/>
            <person name="Shea T."/>
            <person name="Sisk P."/>
            <person name="Sykes S."/>
            <person name="Wortman J."/>
            <person name="Nusbaum C."/>
            <person name="Birren B."/>
        </authorList>
    </citation>
    <scope>NUCLEOTIDE SEQUENCE [LARGE SCALE GENOMIC DNA]</scope>
    <source>
        <strain evidence="14 15">2_1_59BFAA</strain>
    </source>
</reference>
<dbReference type="PATRIC" id="fig|742823.3.peg.1726"/>
<evidence type="ECO:0000256" key="3">
    <source>
        <dbReference type="ARBA" id="ARBA00013253"/>
    </source>
</evidence>
<organism evidence="14 15">
    <name type="scientific">Sutterella wadsworthensis 2_1_59BFAA</name>
    <dbReference type="NCBI Taxonomy" id="742823"/>
    <lineage>
        <taxon>Bacteria</taxon>
        <taxon>Pseudomonadati</taxon>
        <taxon>Pseudomonadota</taxon>
        <taxon>Betaproteobacteria</taxon>
        <taxon>Burkholderiales</taxon>
        <taxon>Sutterellaceae</taxon>
        <taxon>Sutterella</taxon>
    </lineage>
</organism>
<evidence type="ECO:0000256" key="10">
    <source>
        <dbReference type="ARBA" id="ARBA00029409"/>
    </source>
</evidence>
<evidence type="ECO:0000256" key="12">
    <source>
        <dbReference type="ARBA" id="ARBA00033413"/>
    </source>
</evidence>
<feature type="domain" description="7,8-dihydro-6-hydroxymethylpterin-pyrophosphokinase" evidence="13">
    <location>
        <begin position="5"/>
        <end position="133"/>
    </location>
</feature>
<dbReference type="EC" id="2.7.6.3" evidence="3"/>
<dbReference type="Gene3D" id="3.30.70.560">
    <property type="entry name" value="7,8-Dihydro-6-hydroxymethylpterin-pyrophosphokinase HPPK"/>
    <property type="match status" value="1"/>
</dbReference>
<comment type="pathway">
    <text evidence="1">Cofactor biosynthesis; tetrahydrofolate biosynthesis; 2-amino-4-hydroxy-6-hydroxymethyl-7,8-dihydropteridine diphosphate from 7,8-dihydroneopterin triphosphate: step 4/4.</text>
</comment>
<gene>
    <name evidence="14" type="ORF">HMPREF9465_01731</name>
</gene>
<keyword evidence="7 14" id="KW-0418">Kinase</keyword>
<evidence type="ECO:0000256" key="9">
    <source>
        <dbReference type="ARBA" id="ARBA00022909"/>
    </source>
</evidence>
<evidence type="ECO:0000256" key="6">
    <source>
        <dbReference type="ARBA" id="ARBA00022741"/>
    </source>
</evidence>
<evidence type="ECO:0000256" key="4">
    <source>
        <dbReference type="ARBA" id="ARBA00016218"/>
    </source>
</evidence>
<evidence type="ECO:0000259" key="13">
    <source>
        <dbReference type="Pfam" id="PF01288"/>
    </source>
</evidence>
<evidence type="ECO:0000256" key="8">
    <source>
        <dbReference type="ARBA" id="ARBA00022840"/>
    </source>
</evidence>
<keyword evidence="8" id="KW-0067">ATP-binding</keyword>
<dbReference type="Proteomes" id="UP000005835">
    <property type="component" value="Unassembled WGS sequence"/>
</dbReference>
<dbReference type="PANTHER" id="PTHR43071">
    <property type="entry name" value="2-AMINO-4-HYDROXY-6-HYDROXYMETHYLDIHYDROPTERIDINE PYROPHOSPHOKINASE"/>
    <property type="match status" value="1"/>
</dbReference>
<evidence type="ECO:0000313" key="14">
    <source>
        <dbReference type="EMBL" id="EKB30684.1"/>
    </source>
</evidence>
<protein>
    <recommendedName>
        <fullName evidence="4">2-amino-4-hydroxy-6-hydroxymethyldihydropteridine pyrophosphokinase</fullName>
        <ecNumber evidence="3">2.7.6.3</ecNumber>
    </recommendedName>
    <alternativeName>
        <fullName evidence="11">6-hydroxymethyl-7,8-dihydropterin pyrophosphokinase</fullName>
    </alternativeName>
    <alternativeName>
        <fullName evidence="12">7,8-dihydro-6-hydroxymethylpterin-pyrophosphokinase</fullName>
    </alternativeName>
</protein>
<evidence type="ECO:0000256" key="7">
    <source>
        <dbReference type="ARBA" id="ARBA00022777"/>
    </source>
</evidence>
<dbReference type="GO" id="GO:0005524">
    <property type="term" value="F:ATP binding"/>
    <property type="evidence" value="ECO:0007669"/>
    <property type="project" value="UniProtKB-KW"/>
</dbReference>
<dbReference type="Pfam" id="PF01288">
    <property type="entry name" value="HPPK"/>
    <property type="match status" value="1"/>
</dbReference>
<name>K1KG66_9BURK</name>
<sequence length="169" mass="18248">MPEAIIALGANLGQPVEALRSAVQALGRTDGIRVLGTSRFYTTSPVESSGPDYVNAAVLVETTLEPMALLRACQAIENAHGRVRPAGVVNAPRTLDLDVIAYEGTVSDDPVLTLPHPRMHERLFVLVPIADLLPDWRLPDGRTVGEAVRDVREAHPDHLIRPLGPENMA</sequence>
<dbReference type="EMBL" id="ADMG01000037">
    <property type="protein sequence ID" value="EKB30684.1"/>
    <property type="molecule type" value="Genomic_DNA"/>
</dbReference>
<dbReference type="NCBIfam" id="TIGR01498">
    <property type="entry name" value="folK"/>
    <property type="match status" value="1"/>
</dbReference>
<keyword evidence="5" id="KW-0808">Transferase</keyword>
<dbReference type="InterPro" id="IPR000550">
    <property type="entry name" value="Hppk"/>
</dbReference>
<comment type="similarity">
    <text evidence="2">Belongs to the HPPK family.</text>
</comment>
<dbReference type="InterPro" id="IPR035907">
    <property type="entry name" value="Hppk_sf"/>
</dbReference>
<comment type="function">
    <text evidence="10">Catalyzes the transfer of pyrophosphate from adenosine triphosphate (ATP) to 6-hydroxymethyl-7,8-dihydropterin, an enzymatic step in folate biosynthesis pathway.</text>
</comment>
<dbReference type="eggNOG" id="COG0801">
    <property type="taxonomic scope" value="Bacteria"/>
</dbReference>
<evidence type="ECO:0000256" key="1">
    <source>
        <dbReference type="ARBA" id="ARBA00005051"/>
    </source>
</evidence>
<dbReference type="CDD" id="cd00483">
    <property type="entry name" value="HPPK"/>
    <property type="match status" value="1"/>
</dbReference>
<dbReference type="GO" id="GO:0003848">
    <property type="term" value="F:2-amino-4-hydroxy-6-hydroxymethyldihydropteridine diphosphokinase activity"/>
    <property type="evidence" value="ECO:0007669"/>
    <property type="project" value="UniProtKB-EC"/>
</dbReference>
<dbReference type="STRING" id="742823.HMPREF9465_01731"/>
<accession>K1KG66</accession>
<dbReference type="SUPFAM" id="SSF55083">
    <property type="entry name" value="6-hydroxymethyl-7,8-dihydropterin pyrophosphokinase, HPPK"/>
    <property type="match status" value="1"/>
</dbReference>
<proteinExistence type="inferred from homology"/>
<evidence type="ECO:0000313" key="15">
    <source>
        <dbReference type="Proteomes" id="UP000005835"/>
    </source>
</evidence>
<dbReference type="UniPathway" id="UPA00077">
    <property type="reaction ID" value="UER00155"/>
</dbReference>
<evidence type="ECO:0000256" key="2">
    <source>
        <dbReference type="ARBA" id="ARBA00005810"/>
    </source>
</evidence>
<comment type="caution">
    <text evidence="14">The sequence shown here is derived from an EMBL/GenBank/DDBJ whole genome shotgun (WGS) entry which is preliminary data.</text>
</comment>
<dbReference type="OrthoDB" id="9808041at2"/>
<evidence type="ECO:0000256" key="5">
    <source>
        <dbReference type="ARBA" id="ARBA00022679"/>
    </source>
</evidence>
<evidence type="ECO:0000256" key="11">
    <source>
        <dbReference type="ARBA" id="ARBA00029766"/>
    </source>
</evidence>
<dbReference type="GO" id="GO:0046654">
    <property type="term" value="P:tetrahydrofolate biosynthetic process"/>
    <property type="evidence" value="ECO:0007669"/>
    <property type="project" value="UniProtKB-UniPathway"/>
</dbReference>
<keyword evidence="15" id="KW-1185">Reference proteome</keyword>
<keyword evidence="6" id="KW-0547">Nucleotide-binding</keyword>
<dbReference type="AlphaFoldDB" id="K1KG66"/>
<dbReference type="GO" id="GO:0016301">
    <property type="term" value="F:kinase activity"/>
    <property type="evidence" value="ECO:0007669"/>
    <property type="project" value="UniProtKB-KW"/>
</dbReference>